<proteinExistence type="predicted"/>
<evidence type="ECO:0000313" key="2">
    <source>
        <dbReference type="EMBL" id="MBJ7599700.1"/>
    </source>
</evidence>
<organism evidence="2 3">
    <name type="scientific">Candidatus Nephthysia bennettiae</name>
    <dbReference type="NCBI Taxonomy" id="3127016"/>
    <lineage>
        <taxon>Bacteria</taxon>
        <taxon>Bacillati</taxon>
        <taxon>Candidatus Dormiibacterota</taxon>
        <taxon>Candidatus Dormibacteria</taxon>
        <taxon>Candidatus Dormibacterales</taxon>
        <taxon>Candidatus Dormibacteraceae</taxon>
        <taxon>Candidatus Nephthysia</taxon>
    </lineage>
</organism>
<feature type="compositionally biased region" description="Pro residues" evidence="1">
    <location>
        <begin position="1"/>
        <end position="11"/>
    </location>
</feature>
<sequence length="80" mass="8701">MVLPPAATPTPEPEETVLEAPAAAEPEPEPEPPAPPAPAPEPVRISMEDVVSELERRYQGRQADASGEKPRPSGRRRRTR</sequence>
<dbReference type="AlphaFoldDB" id="A0A934KCJ6"/>
<keyword evidence="3" id="KW-1185">Reference proteome</keyword>
<name>A0A934KCJ6_9BACT</name>
<reference evidence="2" key="1">
    <citation type="submission" date="2020-10" db="EMBL/GenBank/DDBJ databases">
        <title>Ca. Dormibacterota MAGs.</title>
        <authorList>
            <person name="Montgomery K."/>
        </authorList>
    </citation>
    <scope>NUCLEOTIDE SEQUENCE [LARGE SCALE GENOMIC DNA]</scope>
    <source>
        <strain evidence="2">SC8812_S17_10</strain>
    </source>
</reference>
<dbReference type="Proteomes" id="UP000612893">
    <property type="component" value="Unassembled WGS sequence"/>
</dbReference>
<comment type="caution">
    <text evidence="2">The sequence shown here is derived from an EMBL/GenBank/DDBJ whole genome shotgun (WGS) entry which is preliminary data.</text>
</comment>
<gene>
    <name evidence="2" type="ORF">JF922_16690</name>
</gene>
<evidence type="ECO:0000256" key="1">
    <source>
        <dbReference type="SAM" id="MobiDB-lite"/>
    </source>
</evidence>
<feature type="compositionally biased region" description="Pro residues" evidence="1">
    <location>
        <begin position="31"/>
        <end position="41"/>
    </location>
</feature>
<evidence type="ECO:0000313" key="3">
    <source>
        <dbReference type="Proteomes" id="UP000612893"/>
    </source>
</evidence>
<accession>A0A934KCJ6</accession>
<dbReference type="EMBL" id="JAEKNR010000168">
    <property type="protein sequence ID" value="MBJ7599700.1"/>
    <property type="molecule type" value="Genomic_DNA"/>
</dbReference>
<protein>
    <submittedName>
        <fullName evidence="2">Uncharacterized protein</fullName>
    </submittedName>
</protein>
<feature type="region of interest" description="Disordered" evidence="1">
    <location>
        <begin position="1"/>
        <end position="80"/>
    </location>
</feature>